<dbReference type="Proteomes" id="UP000218810">
    <property type="component" value="Unassembled WGS sequence"/>
</dbReference>
<comment type="caution">
    <text evidence="4">The sequence shown here is derived from an EMBL/GenBank/DDBJ whole genome shotgun (WGS) entry which is preliminary data.</text>
</comment>
<name>A0A2A2WLA0_9ACTN</name>
<gene>
    <name evidence="4" type="ORF">CEY15_15835</name>
</gene>
<dbReference type="EMBL" id="NTGA01000033">
    <property type="protein sequence ID" value="PAY21986.1"/>
    <property type="molecule type" value="Genomic_DNA"/>
</dbReference>
<feature type="transmembrane region" description="Helical" evidence="2">
    <location>
        <begin position="6"/>
        <end position="26"/>
    </location>
</feature>
<feature type="region of interest" description="Disordered" evidence="1">
    <location>
        <begin position="31"/>
        <end position="51"/>
    </location>
</feature>
<dbReference type="AlphaFoldDB" id="A0A2A2WLA0"/>
<evidence type="ECO:0000313" key="5">
    <source>
        <dbReference type="Proteomes" id="UP000218810"/>
    </source>
</evidence>
<proteinExistence type="predicted"/>
<evidence type="ECO:0000256" key="1">
    <source>
        <dbReference type="SAM" id="MobiDB-lite"/>
    </source>
</evidence>
<dbReference type="RefSeq" id="WP_095719239.1">
    <property type="nucleotide sequence ID" value="NZ_NTGA01000033.1"/>
</dbReference>
<evidence type="ECO:0000259" key="3">
    <source>
        <dbReference type="Pfam" id="PF26526"/>
    </source>
</evidence>
<evidence type="ECO:0000313" key="4">
    <source>
        <dbReference type="EMBL" id="PAY21986.1"/>
    </source>
</evidence>
<keyword evidence="2" id="KW-0812">Transmembrane</keyword>
<reference evidence="5" key="1">
    <citation type="submission" date="2017-09" db="EMBL/GenBank/DDBJ databases">
        <authorList>
            <person name="Zhang Y."/>
            <person name="Huang X."/>
            <person name="Liu J."/>
            <person name="Lu L."/>
            <person name="Peng K."/>
        </authorList>
    </citation>
    <scope>NUCLEOTIDE SEQUENCE [LARGE SCALE GENOMIC DNA]</scope>
    <source>
        <strain evidence="5">S-XJ-1</strain>
    </source>
</reference>
<dbReference type="Pfam" id="PF26526">
    <property type="entry name" value="DUF8175"/>
    <property type="match status" value="1"/>
</dbReference>
<dbReference type="OrthoDB" id="4428031at2"/>
<keyword evidence="5" id="KW-1185">Reference proteome</keyword>
<accession>A0A2A2WLA0</accession>
<organism evidence="4 5">
    <name type="scientific">Dietzia natronolimnaea</name>
    <dbReference type="NCBI Taxonomy" id="161920"/>
    <lineage>
        <taxon>Bacteria</taxon>
        <taxon>Bacillati</taxon>
        <taxon>Actinomycetota</taxon>
        <taxon>Actinomycetes</taxon>
        <taxon>Mycobacteriales</taxon>
        <taxon>Dietziaceae</taxon>
        <taxon>Dietzia</taxon>
    </lineage>
</organism>
<dbReference type="InterPro" id="IPR058488">
    <property type="entry name" value="DUF8175"/>
</dbReference>
<evidence type="ECO:0000256" key="2">
    <source>
        <dbReference type="SAM" id="Phobius"/>
    </source>
</evidence>
<keyword evidence="2" id="KW-1133">Transmembrane helix</keyword>
<keyword evidence="2" id="KW-0472">Membrane</keyword>
<protein>
    <recommendedName>
        <fullName evidence="3">DUF8175 domain-containing protein</fullName>
    </recommendedName>
</protein>
<feature type="domain" description="DUF8175" evidence="3">
    <location>
        <begin position="73"/>
        <end position="255"/>
    </location>
</feature>
<sequence>MTKKTWITAAAVLVVSLVVLVVVIAMTGRDEEAGQAAPAPEPTSAPVVSTPAVQPGRVVSDLVGRQVTVVEVPGGQPLGQSEEAGSFPAGTEQVAAPSGLTLQRVPSGTTLMVSTSDGPTDVEEDVMTGYARSPGGAALLTANYIGLGLEMGPVYADFMQRYAPELVAEEPGLLEELRNRGTAAQGQALRAAEGFQAPRWFRFSHCSPEFCTVDAAMPSVADAVGQVDTIDVSATEHPVVRVSVAWTGEQWEIVSGRSLPALEELDRSWVLWI</sequence>